<protein>
    <recommendedName>
        <fullName evidence="3">CCHC-type domain-containing protein</fullName>
    </recommendedName>
</protein>
<feature type="compositionally biased region" description="Basic residues" evidence="2">
    <location>
        <begin position="655"/>
        <end position="675"/>
    </location>
</feature>
<evidence type="ECO:0000256" key="2">
    <source>
        <dbReference type="SAM" id="MobiDB-lite"/>
    </source>
</evidence>
<feature type="domain" description="CCHC-type" evidence="3">
    <location>
        <begin position="16"/>
        <end position="31"/>
    </location>
</feature>
<dbReference type="Proteomes" id="UP000182658">
    <property type="component" value="Unassembled WGS sequence"/>
</dbReference>
<dbReference type="InterPro" id="IPR001878">
    <property type="entry name" value="Znf_CCHC"/>
</dbReference>
<keyword evidence="1" id="KW-0863">Zinc-finger</keyword>
<gene>
    <name evidence="4" type="ORF">CONLIGDRAFT_642297</name>
</gene>
<feature type="compositionally biased region" description="Polar residues" evidence="2">
    <location>
        <begin position="479"/>
        <end position="490"/>
    </location>
</feature>
<feature type="compositionally biased region" description="Acidic residues" evidence="2">
    <location>
        <begin position="330"/>
        <end position="340"/>
    </location>
</feature>
<dbReference type="Gene3D" id="4.10.60.10">
    <property type="entry name" value="Zinc finger, CCHC-type"/>
    <property type="match status" value="1"/>
</dbReference>
<keyword evidence="5" id="KW-1185">Reference proteome</keyword>
<dbReference type="PROSITE" id="PS50158">
    <property type="entry name" value="ZF_CCHC"/>
    <property type="match status" value="1"/>
</dbReference>
<feature type="compositionally biased region" description="Basic and acidic residues" evidence="2">
    <location>
        <begin position="603"/>
        <end position="634"/>
    </location>
</feature>
<sequence>MASAPGQSSAQQEPICYNCGLKGHWVVACPEPTREVPAGLKRWQSQHHDQVQRPERHNAGPDKKPPVVTRYAPPPAYTPPASQYGHPPPPPYPPAGQPPSHSPYPPPQYPPPQQQPAFYGSGYPPPPPPGQPQYGSYPVPPPAPPPPPFGQHHPSYGPPPPGNQYAPPPPPPGYYNGPQPPYPPAPYQPPSYPPPPNYQVPPYPPSGPPPPPPGYHQAPYPPTHYPLNPGPVYPPAPLPPPPIPPPPPVSYSQDNSWNQPPPNASQPPRHQRGKNKKHRDRRSSSRAKGHKGSDRHRSSPVVKSVLPDHEHALPTQSAPASGAHLQGEPEPGEVAEDGTEDDLYDDWSVEVERHFEVVFAESAGKVADPVGIPLPHIYTDDPTIPPAYNATCIKSAFFEEGRRDQFILSVQKSREWPLLLNDPAFKRYPGMIARKFDGFDELVYHTYEPPARHPEGAPVKLPPKFQVDRKALEKALQQQRFLTGEASPNDTRNHDYDRRPFSKVNNHREDDHRRRQDRDNRGFNRTPNNRPVKRGFDESRHTDSRDFKRHRRSPSHQDTPPSTGRGPAAHRSPLARTEGERGAWSPQADESFDTGEKRHRSIERRGEAVRSTSRRDRSHERHREKSANPRHDSGYHSGQSPDKSRRRDQDEERRPQRRSRSRGRSYSRPRSRGQSRSRSAEGRASRASSATASDDRSRSSSPLTAMDYELLGLSRPKAKPSIAVAAKKLVKRPVKVSAAYGRRW</sequence>
<feature type="compositionally biased region" description="Basic and acidic residues" evidence="2">
    <location>
        <begin position="534"/>
        <end position="546"/>
    </location>
</feature>
<feature type="compositionally biased region" description="Basic and acidic residues" evidence="2">
    <location>
        <begin position="491"/>
        <end position="522"/>
    </location>
</feature>
<keyword evidence="1" id="KW-0479">Metal-binding</keyword>
<feature type="compositionally biased region" description="Pro residues" evidence="2">
    <location>
        <begin position="86"/>
        <end position="114"/>
    </location>
</feature>
<evidence type="ECO:0000313" key="5">
    <source>
        <dbReference type="Proteomes" id="UP000182658"/>
    </source>
</evidence>
<dbReference type="AlphaFoldDB" id="A0A1J7IZK7"/>
<name>A0A1J7IZK7_9PEZI</name>
<feature type="compositionally biased region" description="Pro residues" evidence="2">
    <location>
        <begin position="156"/>
        <end position="249"/>
    </location>
</feature>
<reference evidence="4 5" key="1">
    <citation type="submission" date="2016-10" db="EMBL/GenBank/DDBJ databases">
        <title>Draft genome sequence of Coniochaeta ligniaria NRRL30616, a lignocellulolytic fungus for bioabatement of inhibitors in plant biomass hydrolysates.</title>
        <authorList>
            <consortium name="DOE Joint Genome Institute"/>
            <person name="Jimenez D.J."/>
            <person name="Hector R.E."/>
            <person name="Riley R."/>
            <person name="Sun H."/>
            <person name="Grigoriev I.V."/>
            <person name="Van Elsas J.D."/>
            <person name="Nichols N.N."/>
        </authorList>
    </citation>
    <scope>NUCLEOTIDE SEQUENCE [LARGE SCALE GENOMIC DNA]</scope>
    <source>
        <strain evidence="4 5">NRRL 30616</strain>
    </source>
</reference>
<evidence type="ECO:0000259" key="3">
    <source>
        <dbReference type="PROSITE" id="PS50158"/>
    </source>
</evidence>
<dbReference type="SUPFAM" id="SSF57756">
    <property type="entry name" value="Retrovirus zinc finger-like domains"/>
    <property type="match status" value="1"/>
</dbReference>
<feature type="compositionally biased region" description="Basic and acidic residues" evidence="2">
    <location>
        <begin position="46"/>
        <end position="65"/>
    </location>
</feature>
<dbReference type="GO" id="GO:0008270">
    <property type="term" value="F:zinc ion binding"/>
    <property type="evidence" value="ECO:0007669"/>
    <property type="project" value="UniProtKB-KW"/>
</dbReference>
<feature type="region of interest" description="Disordered" evidence="2">
    <location>
        <begin position="479"/>
        <end position="703"/>
    </location>
</feature>
<dbReference type="InParanoid" id="A0A1J7IZK7"/>
<dbReference type="OrthoDB" id="3550095at2759"/>
<feature type="compositionally biased region" description="Basic residues" evidence="2">
    <location>
        <begin position="269"/>
        <end position="290"/>
    </location>
</feature>
<dbReference type="SMART" id="SM00343">
    <property type="entry name" value="ZnF_C2HC"/>
    <property type="match status" value="1"/>
</dbReference>
<feature type="compositionally biased region" description="Basic and acidic residues" evidence="2">
    <location>
        <begin position="642"/>
        <end position="654"/>
    </location>
</feature>
<dbReference type="InterPro" id="IPR036875">
    <property type="entry name" value="Znf_CCHC_sf"/>
</dbReference>
<dbReference type="GO" id="GO:0003676">
    <property type="term" value="F:nucleic acid binding"/>
    <property type="evidence" value="ECO:0007669"/>
    <property type="project" value="InterPro"/>
</dbReference>
<organism evidence="4 5">
    <name type="scientific">Coniochaeta ligniaria NRRL 30616</name>
    <dbReference type="NCBI Taxonomy" id="1408157"/>
    <lineage>
        <taxon>Eukaryota</taxon>
        <taxon>Fungi</taxon>
        <taxon>Dikarya</taxon>
        <taxon>Ascomycota</taxon>
        <taxon>Pezizomycotina</taxon>
        <taxon>Sordariomycetes</taxon>
        <taxon>Sordariomycetidae</taxon>
        <taxon>Coniochaetales</taxon>
        <taxon>Coniochaetaceae</taxon>
        <taxon>Coniochaeta</taxon>
    </lineage>
</organism>
<accession>A0A1J7IZK7</accession>
<evidence type="ECO:0000313" key="4">
    <source>
        <dbReference type="EMBL" id="OIW32595.1"/>
    </source>
</evidence>
<evidence type="ECO:0000256" key="1">
    <source>
        <dbReference type="PROSITE-ProRule" id="PRU00047"/>
    </source>
</evidence>
<dbReference type="STRING" id="1408157.A0A1J7IZK7"/>
<feature type="region of interest" description="Disordered" evidence="2">
    <location>
        <begin position="38"/>
        <end position="340"/>
    </location>
</feature>
<keyword evidence="1" id="KW-0862">Zinc</keyword>
<proteinExistence type="predicted"/>
<dbReference type="EMBL" id="KV875095">
    <property type="protein sequence ID" value="OIW32595.1"/>
    <property type="molecule type" value="Genomic_DNA"/>
</dbReference>
<feature type="compositionally biased region" description="Pro residues" evidence="2">
    <location>
        <begin position="138"/>
        <end position="149"/>
    </location>
</feature>